<gene>
    <name evidence="1" type="ORF">ACFS25_25540</name>
</gene>
<dbReference type="RefSeq" id="WP_381506702.1">
    <property type="nucleotide sequence ID" value="NZ_JBHUOM010000023.1"/>
</dbReference>
<accession>A0ABW6AP48</accession>
<evidence type="ECO:0000313" key="1">
    <source>
        <dbReference type="EMBL" id="MFD2937170.1"/>
    </source>
</evidence>
<sequence>MKLTWTFYPKGQPSITLTVVYLPQLDAISVTGYLEVDTNTAYVGWANFRIFNTSDQTTKKALFGSLTRVNKFDPITPFLP</sequence>
<comment type="caution">
    <text evidence="1">The sequence shown here is derived from an EMBL/GenBank/DDBJ whole genome shotgun (WGS) entry which is preliminary data.</text>
</comment>
<proteinExistence type="predicted"/>
<name>A0ABW6AP48_9BACT</name>
<dbReference type="EMBL" id="JBHUOM010000023">
    <property type="protein sequence ID" value="MFD2937170.1"/>
    <property type="molecule type" value="Genomic_DNA"/>
</dbReference>
<dbReference type="Proteomes" id="UP001597512">
    <property type="component" value="Unassembled WGS sequence"/>
</dbReference>
<reference evidence="2" key="1">
    <citation type="journal article" date="2019" name="Int. J. Syst. Evol. Microbiol.">
        <title>The Global Catalogue of Microorganisms (GCM) 10K type strain sequencing project: providing services to taxonomists for standard genome sequencing and annotation.</title>
        <authorList>
            <consortium name="The Broad Institute Genomics Platform"/>
            <consortium name="The Broad Institute Genome Sequencing Center for Infectious Disease"/>
            <person name="Wu L."/>
            <person name="Ma J."/>
        </authorList>
    </citation>
    <scope>NUCLEOTIDE SEQUENCE [LARGE SCALE GENOMIC DNA]</scope>
    <source>
        <strain evidence="2">KCTC 52490</strain>
    </source>
</reference>
<organism evidence="1 2">
    <name type="scientific">Spirosoma flavum</name>
    <dbReference type="NCBI Taxonomy" id="2048557"/>
    <lineage>
        <taxon>Bacteria</taxon>
        <taxon>Pseudomonadati</taxon>
        <taxon>Bacteroidota</taxon>
        <taxon>Cytophagia</taxon>
        <taxon>Cytophagales</taxon>
        <taxon>Cytophagaceae</taxon>
        <taxon>Spirosoma</taxon>
    </lineage>
</organism>
<keyword evidence="2" id="KW-1185">Reference proteome</keyword>
<evidence type="ECO:0000313" key="2">
    <source>
        <dbReference type="Proteomes" id="UP001597512"/>
    </source>
</evidence>
<protein>
    <submittedName>
        <fullName evidence="1">Uncharacterized protein</fullName>
    </submittedName>
</protein>